<dbReference type="GeneID" id="55560395"/>
<sequence>MKSTLRIAAAGACLSVLSFSPALAATAASSSVQLYGLIDTGLQYLSNGPSGNSKTGMSTGNLSGSRWGLRGTEDLGDGLSTVFVLENGFDSDNGQTMQGGRLFGRQAYVGLSSKSLGRLTLGRHNTLMIDWMSKYNPFDNANFSIKRPDAAFSDRTDNAVMYVGKFGPVSVGGYYSFGWNNEQSFDDKTLGRMIGGGVRYQSGGLDAGVLYHSKNADKPAKGANSDNREDRIVAGLSYDFEGVKVYAGYRWLEQKLTQRNYKNNLTWLGVTYLPVSNNRLSFAVYHLNDSVCDDMNNAVCPAAQAAGTGQKSTMFVLGNEYDLSKRTTVYAVAAYAVNDDKSAQSLIGGKYGANVEPGKNQFGLNLGLRHRF</sequence>
<dbReference type="Proteomes" id="UP000494122">
    <property type="component" value="Unassembled WGS sequence"/>
</dbReference>
<dbReference type="Proteomes" id="UP000494161">
    <property type="component" value="Unassembled WGS sequence"/>
</dbReference>
<feature type="chain" id="PRO_5009107998" evidence="11">
    <location>
        <begin position="25"/>
        <end position="372"/>
    </location>
</feature>
<comment type="subunit">
    <text evidence="2">Homotrimer.</text>
</comment>
<evidence type="ECO:0000256" key="7">
    <source>
        <dbReference type="ARBA" id="ARBA00023065"/>
    </source>
</evidence>
<dbReference type="GO" id="GO:0009279">
    <property type="term" value="C:cell outer membrane"/>
    <property type="evidence" value="ECO:0007669"/>
    <property type="project" value="UniProtKB-SubCell"/>
</dbReference>
<dbReference type="PANTHER" id="PTHR34501">
    <property type="entry name" value="PROTEIN YDDL-RELATED"/>
    <property type="match status" value="1"/>
</dbReference>
<dbReference type="PANTHER" id="PTHR34501:SF9">
    <property type="entry name" value="MAJOR OUTER MEMBRANE PROTEIN P.IA"/>
    <property type="match status" value="1"/>
</dbReference>
<dbReference type="Pfam" id="PF13609">
    <property type="entry name" value="Porin_4"/>
    <property type="match status" value="1"/>
</dbReference>
<evidence type="ECO:0000313" key="18">
    <source>
        <dbReference type="Proteomes" id="UP000542405"/>
    </source>
</evidence>
<keyword evidence="10" id="KW-0998">Cell outer membrane</keyword>
<protein>
    <submittedName>
        <fullName evidence="13 15">Porin</fullName>
    </submittedName>
</protein>
<evidence type="ECO:0000313" key="17">
    <source>
        <dbReference type="Proteomes" id="UP000494161"/>
    </source>
</evidence>
<feature type="domain" description="Porin" evidence="12">
    <location>
        <begin position="16"/>
        <end position="340"/>
    </location>
</feature>
<comment type="subcellular location">
    <subcellularLocation>
        <location evidence="1">Cell outer membrane</location>
        <topology evidence="1">Multi-pass membrane protein</topology>
    </subcellularLocation>
</comment>
<dbReference type="EMBL" id="CADILJ010000109">
    <property type="protein sequence ID" value="CAB3958863.1"/>
    <property type="molecule type" value="Genomic_DNA"/>
</dbReference>
<dbReference type="InterPro" id="IPR023614">
    <property type="entry name" value="Porin_dom_sf"/>
</dbReference>
<organism evidence="15 18">
    <name type="scientific">Achromobacter ruhlandii</name>
    <dbReference type="NCBI Taxonomy" id="72557"/>
    <lineage>
        <taxon>Bacteria</taxon>
        <taxon>Pseudomonadati</taxon>
        <taxon>Pseudomonadota</taxon>
        <taxon>Betaproteobacteria</taxon>
        <taxon>Burkholderiales</taxon>
        <taxon>Alcaligenaceae</taxon>
        <taxon>Achromobacter</taxon>
    </lineage>
</organism>
<keyword evidence="8" id="KW-0626">Porin</keyword>
<evidence type="ECO:0000313" key="14">
    <source>
        <dbReference type="EMBL" id="CAB3958863.1"/>
    </source>
</evidence>
<keyword evidence="4" id="KW-1134">Transmembrane beta strand</keyword>
<dbReference type="GO" id="GO:0046930">
    <property type="term" value="C:pore complex"/>
    <property type="evidence" value="ECO:0007669"/>
    <property type="project" value="UniProtKB-KW"/>
</dbReference>
<evidence type="ECO:0000313" key="16">
    <source>
        <dbReference type="Proteomes" id="UP000494122"/>
    </source>
</evidence>
<evidence type="ECO:0000256" key="10">
    <source>
        <dbReference type="ARBA" id="ARBA00023237"/>
    </source>
</evidence>
<reference evidence="15 18" key="1">
    <citation type="submission" date="2020-04" db="EMBL/GenBank/DDBJ databases">
        <title>Achromobacter ruhlandii genome sequencing and assembly.</title>
        <authorList>
            <person name="Martins R.C.R."/>
            <person name="Perdigao-Neto L.V."/>
            <person name="Levin A.S.S."/>
            <person name="Costa S.F."/>
        </authorList>
    </citation>
    <scope>NUCLEOTIDE SEQUENCE [LARGE SCALE GENOMIC DNA]</scope>
    <source>
        <strain evidence="15 18">9035ralo</strain>
    </source>
</reference>
<evidence type="ECO:0000256" key="3">
    <source>
        <dbReference type="ARBA" id="ARBA00022448"/>
    </source>
</evidence>
<dbReference type="EMBL" id="JABBZE010000121">
    <property type="protein sequence ID" value="NMU90652.1"/>
    <property type="molecule type" value="Genomic_DNA"/>
</dbReference>
<accession>A0A1D8I9T8</accession>
<keyword evidence="7" id="KW-0406">Ion transport</keyword>
<evidence type="ECO:0000256" key="1">
    <source>
        <dbReference type="ARBA" id="ARBA00004571"/>
    </source>
</evidence>
<dbReference type="Proteomes" id="UP000542405">
    <property type="component" value="Unassembled WGS sequence"/>
</dbReference>
<dbReference type="CDD" id="cd00342">
    <property type="entry name" value="gram_neg_porins"/>
    <property type="match status" value="1"/>
</dbReference>
<dbReference type="InterPro" id="IPR033900">
    <property type="entry name" value="Gram_neg_porin_domain"/>
</dbReference>
<name>A0A1D8I9T8_9BURK</name>
<evidence type="ECO:0000256" key="9">
    <source>
        <dbReference type="ARBA" id="ARBA00023136"/>
    </source>
</evidence>
<dbReference type="GO" id="GO:0015288">
    <property type="term" value="F:porin activity"/>
    <property type="evidence" value="ECO:0007669"/>
    <property type="project" value="UniProtKB-KW"/>
</dbReference>
<dbReference type="Gene3D" id="2.40.160.10">
    <property type="entry name" value="Porin"/>
    <property type="match status" value="1"/>
</dbReference>
<evidence type="ECO:0000256" key="4">
    <source>
        <dbReference type="ARBA" id="ARBA00022452"/>
    </source>
</evidence>
<evidence type="ECO:0000259" key="12">
    <source>
        <dbReference type="Pfam" id="PF13609"/>
    </source>
</evidence>
<dbReference type="AlphaFoldDB" id="A0A1D8I9T8"/>
<dbReference type="PRINTS" id="PR00184">
    <property type="entry name" value="NEISSPPORIN"/>
</dbReference>
<dbReference type="InterPro" id="IPR002299">
    <property type="entry name" value="Porin_Neis"/>
</dbReference>
<dbReference type="SUPFAM" id="SSF56935">
    <property type="entry name" value="Porins"/>
    <property type="match status" value="1"/>
</dbReference>
<dbReference type="EMBL" id="CADILE010000002">
    <property type="protein sequence ID" value="CAB3833258.1"/>
    <property type="molecule type" value="Genomic_DNA"/>
</dbReference>
<dbReference type="RefSeq" id="WP_063570122.1">
    <property type="nucleotide sequence ID" value="NZ_CADIKY010000087.1"/>
</dbReference>
<gene>
    <name evidence="15" type="ORF">HGQ98_12680</name>
    <name evidence="13" type="ORF">LMG3328_00870</name>
    <name evidence="14" type="ORF">LMG7053_05754</name>
</gene>
<evidence type="ECO:0000256" key="8">
    <source>
        <dbReference type="ARBA" id="ARBA00023114"/>
    </source>
</evidence>
<keyword evidence="5" id="KW-0812">Transmembrane</keyword>
<evidence type="ECO:0000256" key="11">
    <source>
        <dbReference type="SAM" id="SignalP"/>
    </source>
</evidence>
<evidence type="ECO:0000256" key="6">
    <source>
        <dbReference type="ARBA" id="ARBA00022729"/>
    </source>
</evidence>
<feature type="signal peptide" evidence="11">
    <location>
        <begin position="1"/>
        <end position="24"/>
    </location>
</feature>
<evidence type="ECO:0000313" key="13">
    <source>
        <dbReference type="EMBL" id="CAB3833258.1"/>
    </source>
</evidence>
<evidence type="ECO:0000313" key="15">
    <source>
        <dbReference type="EMBL" id="NMU90652.1"/>
    </source>
</evidence>
<evidence type="ECO:0000256" key="2">
    <source>
        <dbReference type="ARBA" id="ARBA00011233"/>
    </source>
</evidence>
<proteinExistence type="predicted"/>
<evidence type="ECO:0000256" key="5">
    <source>
        <dbReference type="ARBA" id="ARBA00022692"/>
    </source>
</evidence>
<dbReference type="InterPro" id="IPR050298">
    <property type="entry name" value="Gram-neg_bact_OMP"/>
</dbReference>
<keyword evidence="6 11" id="KW-0732">Signal</keyword>
<dbReference type="GO" id="GO:0006811">
    <property type="term" value="P:monoatomic ion transport"/>
    <property type="evidence" value="ECO:0007669"/>
    <property type="project" value="UniProtKB-KW"/>
</dbReference>
<keyword evidence="3" id="KW-0813">Transport</keyword>
<keyword evidence="17" id="KW-1185">Reference proteome</keyword>
<keyword evidence="9" id="KW-0472">Membrane</keyword>
<reference evidence="16 17" key="2">
    <citation type="submission" date="2020-04" db="EMBL/GenBank/DDBJ databases">
        <authorList>
            <person name="De Canck E."/>
        </authorList>
    </citation>
    <scope>NUCLEOTIDE SEQUENCE [LARGE SCALE GENOMIC DNA]</scope>
    <source>
        <strain evidence="13 16">LMG 3328</strain>
        <strain evidence="14 17">LMG 7053</strain>
    </source>
</reference>